<protein>
    <recommendedName>
        <fullName evidence="10">Fatty acyl-CoA reductase</fullName>
        <ecNumber evidence="10">1.2.1.84</ecNumber>
    </recommendedName>
</protein>
<evidence type="ECO:0000259" key="11">
    <source>
        <dbReference type="Pfam" id="PF03015"/>
    </source>
</evidence>
<keyword evidence="14" id="KW-1185">Reference proteome</keyword>
<dbReference type="PANTHER" id="PTHR11011:SF60">
    <property type="entry name" value="FATTY ACYL-COA REDUCTASE-RELATED"/>
    <property type="match status" value="1"/>
</dbReference>
<comment type="function">
    <text evidence="10">Catalyzes the reduction of fatty acyl-CoA to fatty alcohols.</text>
</comment>
<keyword evidence="5 10" id="KW-0521">NADP</keyword>
<evidence type="ECO:0000256" key="4">
    <source>
        <dbReference type="ARBA" id="ARBA00022692"/>
    </source>
</evidence>
<dbReference type="EC" id="1.2.1.84" evidence="10"/>
<evidence type="ECO:0000313" key="14">
    <source>
        <dbReference type="Proteomes" id="UP001152759"/>
    </source>
</evidence>
<evidence type="ECO:0000256" key="2">
    <source>
        <dbReference type="ARBA" id="ARBA00005928"/>
    </source>
</evidence>
<evidence type="ECO:0000256" key="5">
    <source>
        <dbReference type="ARBA" id="ARBA00022857"/>
    </source>
</evidence>
<keyword evidence="8 10" id="KW-0472">Membrane</keyword>
<evidence type="ECO:0000259" key="12">
    <source>
        <dbReference type="Pfam" id="PF07993"/>
    </source>
</evidence>
<accession>A0A9P0AMN8</accession>
<feature type="domain" description="Fatty acyl-CoA reductase C-terminal" evidence="11">
    <location>
        <begin position="423"/>
        <end position="514"/>
    </location>
</feature>
<comment type="catalytic activity">
    <reaction evidence="9 10">
        <text>a long-chain fatty acyl-CoA + 2 NADPH + 2 H(+) = a long-chain primary fatty alcohol + 2 NADP(+) + CoA</text>
        <dbReference type="Rhea" id="RHEA:52716"/>
        <dbReference type="ChEBI" id="CHEBI:15378"/>
        <dbReference type="ChEBI" id="CHEBI:57287"/>
        <dbReference type="ChEBI" id="CHEBI:57783"/>
        <dbReference type="ChEBI" id="CHEBI:58349"/>
        <dbReference type="ChEBI" id="CHEBI:77396"/>
        <dbReference type="ChEBI" id="CHEBI:83139"/>
        <dbReference type="EC" id="1.2.1.84"/>
    </reaction>
</comment>
<dbReference type="GO" id="GO:0102965">
    <property type="term" value="F:alcohol-forming long-chain fatty acyl-CoA reductase activity"/>
    <property type="evidence" value="ECO:0007669"/>
    <property type="project" value="UniProtKB-EC"/>
</dbReference>
<dbReference type="GO" id="GO:0035336">
    <property type="term" value="P:long-chain fatty-acyl-CoA metabolic process"/>
    <property type="evidence" value="ECO:0007669"/>
    <property type="project" value="TreeGrafter"/>
</dbReference>
<dbReference type="Pfam" id="PF03015">
    <property type="entry name" value="Sterile"/>
    <property type="match status" value="1"/>
</dbReference>
<dbReference type="CDD" id="cd09071">
    <property type="entry name" value="FAR_C"/>
    <property type="match status" value="1"/>
</dbReference>
<dbReference type="GO" id="GO:0005777">
    <property type="term" value="C:peroxisome"/>
    <property type="evidence" value="ECO:0007669"/>
    <property type="project" value="TreeGrafter"/>
</dbReference>
<evidence type="ECO:0000256" key="1">
    <source>
        <dbReference type="ARBA" id="ARBA00004141"/>
    </source>
</evidence>
<feature type="domain" description="Thioester reductase (TE)" evidence="12">
    <location>
        <begin position="32"/>
        <end position="302"/>
    </location>
</feature>
<dbReference type="Gene3D" id="3.40.50.720">
    <property type="entry name" value="NAD(P)-binding Rossmann-like Domain"/>
    <property type="match status" value="1"/>
</dbReference>
<dbReference type="InterPro" id="IPR013120">
    <property type="entry name" value="FAR_NAD-bd"/>
</dbReference>
<reference evidence="13" key="1">
    <citation type="submission" date="2021-12" db="EMBL/GenBank/DDBJ databases">
        <authorList>
            <person name="King R."/>
        </authorList>
    </citation>
    <scope>NUCLEOTIDE SEQUENCE</scope>
</reference>
<comment type="subcellular location">
    <subcellularLocation>
        <location evidence="1">Membrane</location>
        <topology evidence="1">Multi-pass membrane protein</topology>
    </subcellularLocation>
</comment>
<dbReference type="InterPro" id="IPR033640">
    <property type="entry name" value="FAR_C"/>
</dbReference>
<feature type="transmembrane region" description="Helical" evidence="10">
    <location>
        <begin position="417"/>
        <end position="439"/>
    </location>
</feature>
<keyword evidence="7 10" id="KW-0443">Lipid metabolism</keyword>
<dbReference type="Proteomes" id="UP001152759">
    <property type="component" value="Chromosome 9"/>
</dbReference>
<keyword evidence="10" id="KW-0560">Oxidoreductase</keyword>
<feature type="transmembrane region" description="Helical" evidence="10">
    <location>
        <begin position="532"/>
        <end position="553"/>
    </location>
</feature>
<dbReference type="PANTHER" id="PTHR11011">
    <property type="entry name" value="MALE STERILITY PROTEIN 2-RELATED"/>
    <property type="match status" value="1"/>
</dbReference>
<evidence type="ECO:0000256" key="7">
    <source>
        <dbReference type="ARBA" id="ARBA00023098"/>
    </source>
</evidence>
<keyword evidence="3 10" id="KW-0444">Lipid biosynthesis</keyword>
<gene>
    <name evidence="13" type="ORF">BEMITA_LOCUS14192</name>
</gene>
<dbReference type="GO" id="GO:0080019">
    <property type="term" value="F:alcohol-forming very long-chain fatty acyl-CoA reductase activity"/>
    <property type="evidence" value="ECO:0007669"/>
    <property type="project" value="InterPro"/>
</dbReference>
<organism evidence="13 14">
    <name type="scientific">Bemisia tabaci</name>
    <name type="common">Sweetpotato whitefly</name>
    <name type="synonym">Aleurodes tabaci</name>
    <dbReference type="NCBI Taxonomy" id="7038"/>
    <lineage>
        <taxon>Eukaryota</taxon>
        <taxon>Metazoa</taxon>
        <taxon>Ecdysozoa</taxon>
        <taxon>Arthropoda</taxon>
        <taxon>Hexapoda</taxon>
        <taxon>Insecta</taxon>
        <taxon>Pterygota</taxon>
        <taxon>Neoptera</taxon>
        <taxon>Paraneoptera</taxon>
        <taxon>Hemiptera</taxon>
        <taxon>Sternorrhyncha</taxon>
        <taxon>Aleyrodoidea</taxon>
        <taxon>Aleyrodidae</taxon>
        <taxon>Aleyrodinae</taxon>
        <taxon>Bemisia</taxon>
    </lineage>
</organism>
<dbReference type="GO" id="GO:0016020">
    <property type="term" value="C:membrane"/>
    <property type="evidence" value="ECO:0007669"/>
    <property type="project" value="UniProtKB-SubCell"/>
</dbReference>
<dbReference type="InterPro" id="IPR026055">
    <property type="entry name" value="FAR"/>
</dbReference>
<sequence>MSATTQVSSPNETSVRDRPGIQEFFNGTSVFITGGTGFLGSVLLEKLIRCCPGIKKVYLLVRPKKGKEITERFNEIFDSPIFERMKKEVPAYLERVAAISGDCMLPMCGVSSKDQELMKREINVVFHVAATVRFDAKMRFAVNINIRATRDLLTLSRQFDNLKAFVHISTAYSNCLNRVIQECFYDPPFSGSAAISLAEKFDDDMLEKMTPALLGSWPNSYALTKCIAEEVVREMGKGLPVAVVRPSIVIATAKDPLPGWINNYYGPTGVVAGAGVGLLRTLHADGDCVADIVPVDYVINAIIAAGWDIGLSFKPREDPLTRKSSDLEKLLQIPDIAKTADETSELEVTEQTLLEDLTPGKKQDSSIPVYNFVSSNQNKLTWRKYMDLSAVAAPEVPSKMAVWTYSLTLNKYKYIDLLYAFFLHMIPALIVDGCSMLIGKKPRLLQAYKKIHNFSSVISYFSTKEWKFEDDNVAQLWNKLNDKDKDVFFFSLKNLDWKEYFYHYIRGIRVYLIRDPLESIPEGQKKRLKFMIAHYALVSLFYLLCSYVLYIALQSAQSSMMRHLVQSS</sequence>
<dbReference type="CDD" id="cd05236">
    <property type="entry name" value="FAR-N_SDR_e"/>
    <property type="match status" value="1"/>
</dbReference>
<dbReference type="FunFam" id="3.40.50.720:FF:000143">
    <property type="entry name" value="Fatty acyl-CoA reductase"/>
    <property type="match status" value="1"/>
</dbReference>
<keyword evidence="4 10" id="KW-0812">Transmembrane</keyword>
<evidence type="ECO:0000256" key="6">
    <source>
        <dbReference type="ARBA" id="ARBA00022989"/>
    </source>
</evidence>
<evidence type="ECO:0000256" key="9">
    <source>
        <dbReference type="ARBA" id="ARBA00052530"/>
    </source>
</evidence>
<dbReference type="Pfam" id="PF07993">
    <property type="entry name" value="NAD_binding_4"/>
    <property type="match status" value="1"/>
</dbReference>
<dbReference type="SUPFAM" id="SSF51735">
    <property type="entry name" value="NAD(P)-binding Rossmann-fold domains"/>
    <property type="match status" value="1"/>
</dbReference>
<comment type="similarity">
    <text evidence="2 10">Belongs to the fatty acyl-CoA reductase family.</text>
</comment>
<proteinExistence type="inferred from homology"/>
<dbReference type="AlphaFoldDB" id="A0A9P0AMN8"/>
<evidence type="ECO:0000256" key="3">
    <source>
        <dbReference type="ARBA" id="ARBA00022516"/>
    </source>
</evidence>
<name>A0A9P0AMN8_BEMTA</name>
<dbReference type="EMBL" id="OU963870">
    <property type="protein sequence ID" value="CAH0396085.1"/>
    <property type="molecule type" value="Genomic_DNA"/>
</dbReference>
<evidence type="ECO:0000313" key="13">
    <source>
        <dbReference type="EMBL" id="CAH0396085.1"/>
    </source>
</evidence>
<evidence type="ECO:0000256" key="8">
    <source>
        <dbReference type="ARBA" id="ARBA00023136"/>
    </source>
</evidence>
<evidence type="ECO:0000256" key="10">
    <source>
        <dbReference type="RuleBase" id="RU363097"/>
    </source>
</evidence>
<keyword evidence="6 10" id="KW-1133">Transmembrane helix</keyword>
<dbReference type="InterPro" id="IPR036291">
    <property type="entry name" value="NAD(P)-bd_dom_sf"/>
</dbReference>